<proteinExistence type="predicted"/>
<dbReference type="Proteomes" id="UP000199149">
    <property type="component" value="Unassembled WGS sequence"/>
</dbReference>
<keyword evidence="1" id="KW-0472">Membrane</keyword>
<dbReference type="RefSeq" id="WP_092908518.1">
    <property type="nucleotide sequence ID" value="NZ_FOUZ01000009.1"/>
</dbReference>
<keyword evidence="3" id="KW-1185">Reference proteome</keyword>
<evidence type="ECO:0000313" key="3">
    <source>
        <dbReference type="Proteomes" id="UP000199149"/>
    </source>
</evidence>
<dbReference type="Pfam" id="PF09601">
    <property type="entry name" value="DUF2459"/>
    <property type="match status" value="1"/>
</dbReference>
<protein>
    <recommendedName>
        <fullName evidence="4">TIGR02117 family protein</fullName>
    </recommendedName>
</protein>
<gene>
    <name evidence="2" type="ORF">SAMN05421738_10996</name>
</gene>
<name>A0A1I4XMT8_9FLAO</name>
<sequence length="224" mass="25878">MKKILKFILKTLGVLVGLIIIYLLAVLILPLISVNKTPEKPIDQVEVYIKTNGVHTDIVMPVVTDQIDWSTYIPFSDTKSKQQYKYLAVGWGDKGFYLDTPEWKDLKFSTAFKAAFWLGESAMHTTFYNEMKVDEDCKRVYMSKEEYTELINYIKQSFDLDEQNKIQLIKTDAVYGNNDAFYEAKGSYSLFFTCNTWASNALKAANKEAPLWTATQQGIFYHYK</sequence>
<accession>A0A1I4XMT8</accession>
<dbReference type="STRING" id="684065.SAMN05421738_10996"/>
<reference evidence="3" key="1">
    <citation type="submission" date="2016-10" db="EMBL/GenBank/DDBJ databases">
        <authorList>
            <person name="Varghese N."/>
            <person name="Submissions S."/>
        </authorList>
    </citation>
    <scope>NUCLEOTIDE SEQUENCE [LARGE SCALE GENOMIC DNA]</scope>
    <source>
        <strain evidence="3">XJ109</strain>
    </source>
</reference>
<feature type="transmembrane region" description="Helical" evidence="1">
    <location>
        <begin position="12"/>
        <end position="32"/>
    </location>
</feature>
<dbReference type="EMBL" id="FOUZ01000009">
    <property type="protein sequence ID" value="SFN27198.1"/>
    <property type="molecule type" value="Genomic_DNA"/>
</dbReference>
<evidence type="ECO:0000313" key="2">
    <source>
        <dbReference type="EMBL" id="SFN27198.1"/>
    </source>
</evidence>
<evidence type="ECO:0000256" key="1">
    <source>
        <dbReference type="SAM" id="Phobius"/>
    </source>
</evidence>
<dbReference type="AlphaFoldDB" id="A0A1I4XMT8"/>
<keyword evidence="1" id="KW-1133">Transmembrane helix</keyword>
<dbReference type="OrthoDB" id="211174at2"/>
<dbReference type="InterPro" id="IPR011727">
    <property type="entry name" value="CHP02117"/>
</dbReference>
<organism evidence="2 3">
    <name type="scientific">Algoriella xinjiangensis</name>
    <dbReference type="NCBI Taxonomy" id="684065"/>
    <lineage>
        <taxon>Bacteria</taxon>
        <taxon>Pseudomonadati</taxon>
        <taxon>Bacteroidota</taxon>
        <taxon>Flavobacteriia</taxon>
        <taxon>Flavobacteriales</taxon>
        <taxon>Weeksellaceae</taxon>
        <taxon>Algoriella</taxon>
    </lineage>
</organism>
<keyword evidence="1" id="KW-0812">Transmembrane</keyword>
<evidence type="ECO:0008006" key="4">
    <source>
        <dbReference type="Google" id="ProtNLM"/>
    </source>
</evidence>
<dbReference type="NCBIfam" id="TIGR02117">
    <property type="entry name" value="chp_urease_rgn"/>
    <property type="match status" value="1"/>
</dbReference>